<dbReference type="EMBL" id="LKCW01000247">
    <property type="protein sequence ID" value="KPM35523.1"/>
    <property type="molecule type" value="Genomic_DNA"/>
</dbReference>
<feature type="coiled-coil region" evidence="1">
    <location>
        <begin position="299"/>
        <end position="326"/>
    </location>
</feature>
<reference evidence="3 4" key="1">
    <citation type="submission" date="2015-09" db="EMBL/GenBank/DDBJ databases">
        <title>Draft genome of a European isolate of the apple canker pathogen Neonectria ditissima.</title>
        <authorList>
            <person name="Gomez-Cortecero A."/>
            <person name="Harrison R.J."/>
            <person name="Armitage A.D."/>
        </authorList>
    </citation>
    <scope>NUCLEOTIDE SEQUENCE [LARGE SCALE GENOMIC DNA]</scope>
    <source>
        <strain evidence="3 4">R09/05</strain>
    </source>
</reference>
<accession>A0A0P7B933</accession>
<evidence type="ECO:0000256" key="1">
    <source>
        <dbReference type="SAM" id="Coils"/>
    </source>
</evidence>
<feature type="region of interest" description="Disordered" evidence="2">
    <location>
        <begin position="1"/>
        <end position="27"/>
    </location>
</feature>
<organism evidence="3 4">
    <name type="scientific">Neonectria ditissima</name>
    <dbReference type="NCBI Taxonomy" id="78410"/>
    <lineage>
        <taxon>Eukaryota</taxon>
        <taxon>Fungi</taxon>
        <taxon>Dikarya</taxon>
        <taxon>Ascomycota</taxon>
        <taxon>Pezizomycotina</taxon>
        <taxon>Sordariomycetes</taxon>
        <taxon>Hypocreomycetidae</taxon>
        <taxon>Hypocreales</taxon>
        <taxon>Nectriaceae</taxon>
        <taxon>Neonectria</taxon>
    </lineage>
</organism>
<protein>
    <submittedName>
        <fullName evidence="3">Uncharacterized protein</fullName>
    </submittedName>
</protein>
<name>A0A0P7B933_9HYPO</name>
<keyword evidence="4" id="KW-1185">Reference proteome</keyword>
<feature type="compositionally biased region" description="Polar residues" evidence="2">
    <location>
        <begin position="558"/>
        <end position="567"/>
    </location>
</feature>
<dbReference type="Proteomes" id="UP000050424">
    <property type="component" value="Unassembled WGS sequence"/>
</dbReference>
<feature type="compositionally biased region" description="Low complexity" evidence="2">
    <location>
        <begin position="568"/>
        <end position="585"/>
    </location>
</feature>
<feature type="region of interest" description="Disordered" evidence="2">
    <location>
        <begin position="64"/>
        <end position="163"/>
    </location>
</feature>
<dbReference type="AlphaFoldDB" id="A0A0P7B933"/>
<feature type="compositionally biased region" description="Polar residues" evidence="2">
    <location>
        <begin position="1"/>
        <end position="14"/>
    </location>
</feature>
<feature type="compositionally biased region" description="Acidic residues" evidence="2">
    <location>
        <begin position="586"/>
        <end position="601"/>
    </location>
</feature>
<dbReference type="STRING" id="78410.A0A0P7B933"/>
<dbReference type="OrthoDB" id="3905365at2759"/>
<evidence type="ECO:0000313" key="4">
    <source>
        <dbReference type="Proteomes" id="UP000050424"/>
    </source>
</evidence>
<evidence type="ECO:0000256" key="2">
    <source>
        <dbReference type="SAM" id="MobiDB-lite"/>
    </source>
</evidence>
<gene>
    <name evidence="3" type="ORF">AK830_g11035</name>
</gene>
<comment type="caution">
    <text evidence="3">The sequence shown here is derived from an EMBL/GenBank/DDBJ whole genome shotgun (WGS) entry which is preliminary data.</text>
</comment>
<proteinExistence type="predicted"/>
<keyword evidence="1" id="KW-0175">Coiled coil</keyword>
<sequence>MSETASQTADSSTPKAGAPKDKSCPYCGQAFTSSSLGRHLDLYIKEKNPKPADGLHDVDAIKKLRGNITRRQARGSLPGGRRETSTPIGTPKPLTKRETPGPENDGHKSPAISKDGQYGTDSSFKRPFQPSWEATGVMNDLSKKGNWDGDATPEPLKRPRMQRAVSKQVVQKAQFDVKHKLADAMDTARATELALRELLSSWKAARLQLDNNSMPFEFDPRSLDFPALTLQCLQPPPTLFSSTQHPTSTSWSVQSPGQREFDALRSYFQAEFRVWKLTRSSATSSAAEESTYPPNMGPYRDVREALRNVEQATETLEAQVDEHLQSAYTAWQSLPSPRRQELWVLELARSVGRKHKETEVMKREELRLRQENANLKSQVEQLNRLQQPREFKIAQPMTVPMERDLIIALLEQDVKCGKGVGFGMEDAHVELNSIVSKSIERWKQVITSTRTNATGMNAQRSLDQTAQPTGGAAVNGQAQPTPQIQTPVQTPLQPQSQPQVQTPQPPTQLQKPQPQQKPKPQQQLPQQLPQQVPQQVPQQQLSQTPQLSQPSQPPLKRQSATSTNGGMTSEAASSSTTTTAPPSIEETSDQDADAEMEDDDSFAIMHPSPTKLPPPMQQQTTLEVPRTRGPIQQRTNPDTRFIMPNGTGSPVGRTTAMTMSRSMPNMNMAMQTSAMHAGDISMAMQGVRGDPMYMD</sequence>
<feature type="region of interest" description="Disordered" evidence="2">
    <location>
        <begin position="464"/>
        <end position="653"/>
    </location>
</feature>
<feature type="compositionally biased region" description="Basic and acidic residues" evidence="2">
    <location>
        <begin position="95"/>
        <end position="108"/>
    </location>
</feature>
<evidence type="ECO:0000313" key="3">
    <source>
        <dbReference type="EMBL" id="KPM35523.1"/>
    </source>
</evidence>
<feature type="compositionally biased region" description="Low complexity" evidence="2">
    <location>
        <begin position="479"/>
        <end position="556"/>
    </location>
</feature>